<dbReference type="SUPFAM" id="SSF81324">
    <property type="entry name" value="Voltage-gated potassium channels"/>
    <property type="match status" value="1"/>
</dbReference>
<keyword evidence="9 13" id="KW-0407">Ion channel</keyword>
<sequence length="666" mass="77788">MDTNSTQISRFEIEQSPPPKKNKQVLSHRLTRVFSEDYKHVEGSVFNPHGDRVKQWNRYFLLAALISIAIDPLFYYLLEVNVDDMCMSQDTSLKITLTVIRSIVDVFYVIHIYVRFRTAYDAPSTRLLGRGELVLDSNKISQRYLKRDFPLDFLAALPIPQVLTWLPFFDNSEMMSTKTSILYFIMLQFFLRLYLVFKLTSHLTHVTGVVAESTFAGAVYNLLMFMLAAHVFGACYYLLAIVRQGMCWKDVCNLEEPGCGEKFFNCRYLDYPGRAEWYQTSNISNMCGSDTEFFEYGMFFDAVDFSLASLDFVKKYTYCLWWGLRALGSRAEEVQASTFYAETNFCIVISLTGLLLLAMIIGTMETYIESRNARLEEYRIQQMDTEEWMNYRQLPHAMKERVRKHDLYKWIKQRKVDEEAILDELPLDVRRDIKHYICIELVRRVPLFDQMDERTVDAICERLSPVICTSGTCLLREGDPTNEMLFIMHGQLDSYTTDGGRANFWNQCQIGPGDFCGEELLTWALDPRSRRTLPLSTRTVTSVSEVEAYALSSEDLNFVATHFRRMRNKKLRHTFRVHSHQWRTWAACYIQSAWKNYRSQKLVGMLKAKENYNHENLKEKSRNKARLRKTALSLTLATNIRKGETFESDEIIRTPTPKPKDPDYFD</sequence>
<reference evidence="13 14" key="1">
    <citation type="journal article" date="2018" name="Mol. Plant">
        <title>The genome of Artemisia annua provides insight into the evolution of Asteraceae family and artemisinin biosynthesis.</title>
        <authorList>
            <person name="Shen Q."/>
            <person name="Zhang L."/>
            <person name="Liao Z."/>
            <person name="Wang S."/>
            <person name="Yan T."/>
            <person name="Shi P."/>
            <person name="Liu M."/>
            <person name="Fu X."/>
            <person name="Pan Q."/>
            <person name="Wang Y."/>
            <person name="Lv Z."/>
            <person name="Lu X."/>
            <person name="Zhang F."/>
            <person name="Jiang W."/>
            <person name="Ma Y."/>
            <person name="Chen M."/>
            <person name="Hao X."/>
            <person name="Li L."/>
            <person name="Tang Y."/>
            <person name="Lv G."/>
            <person name="Zhou Y."/>
            <person name="Sun X."/>
            <person name="Brodelius P.E."/>
            <person name="Rose J.K.C."/>
            <person name="Tang K."/>
        </authorList>
    </citation>
    <scope>NUCLEOTIDE SEQUENCE [LARGE SCALE GENOMIC DNA]</scope>
    <source>
        <strain evidence="14">cv. Huhao1</strain>
        <tissue evidence="13">Leaf</tissue>
    </source>
</reference>
<dbReference type="SMART" id="SM00100">
    <property type="entry name" value="cNMP"/>
    <property type="match status" value="1"/>
</dbReference>
<feature type="transmembrane region" description="Helical" evidence="11">
    <location>
        <begin position="181"/>
        <end position="197"/>
    </location>
</feature>
<evidence type="ECO:0000256" key="4">
    <source>
        <dbReference type="ARBA" id="ARBA00022692"/>
    </source>
</evidence>
<dbReference type="PANTHER" id="PTHR45651">
    <property type="entry name" value="CYCLIC NUCLEOTIDE-GATED ION CHANNEL 15-RELATED-RELATED"/>
    <property type="match status" value="1"/>
</dbReference>
<evidence type="ECO:0000256" key="8">
    <source>
        <dbReference type="ARBA" id="ARBA00023286"/>
    </source>
</evidence>
<dbReference type="Gene3D" id="1.10.287.70">
    <property type="match status" value="1"/>
</dbReference>
<evidence type="ECO:0000256" key="11">
    <source>
        <dbReference type="SAM" id="Phobius"/>
    </source>
</evidence>
<dbReference type="InterPro" id="IPR000595">
    <property type="entry name" value="cNMP-bd_dom"/>
</dbReference>
<dbReference type="AlphaFoldDB" id="A0A2U1NI08"/>
<evidence type="ECO:0000259" key="12">
    <source>
        <dbReference type="PROSITE" id="PS50042"/>
    </source>
</evidence>
<dbReference type="Pfam" id="PF00027">
    <property type="entry name" value="cNMP_binding"/>
    <property type="match status" value="1"/>
</dbReference>
<evidence type="ECO:0000256" key="10">
    <source>
        <dbReference type="SAM" id="MobiDB-lite"/>
    </source>
</evidence>
<dbReference type="GO" id="GO:0012505">
    <property type="term" value="C:endomembrane system"/>
    <property type="evidence" value="ECO:0007669"/>
    <property type="project" value="UniProtKB-SubCell"/>
</dbReference>
<evidence type="ECO:0000256" key="5">
    <source>
        <dbReference type="ARBA" id="ARBA00022989"/>
    </source>
</evidence>
<dbReference type="GO" id="GO:0016020">
    <property type="term" value="C:membrane"/>
    <property type="evidence" value="ECO:0007669"/>
    <property type="project" value="InterPro"/>
</dbReference>
<organism evidence="13 14">
    <name type="scientific">Artemisia annua</name>
    <name type="common">Sweet wormwood</name>
    <dbReference type="NCBI Taxonomy" id="35608"/>
    <lineage>
        <taxon>Eukaryota</taxon>
        <taxon>Viridiplantae</taxon>
        <taxon>Streptophyta</taxon>
        <taxon>Embryophyta</taxon>
        <taxon>Tracheophyta</taxon>
        <taxon>Spermatophyta</taxon>
        <taxon>Magnoliopsida</taxon>
        <taxon>eudicotyledons</taxon>
        <taxon>Gunneridae</taxon>
        <taxon>Pentapetalae</taxon>
        <taxon>asterids</taxon>
        <taxon>campanulids</taxon>
        <taxon>Asterales</taxon>
        <taxon>Asteraceae</taxon>
        <taxon>Asteroideae</taxon>
        <taxon>Anthemideae</taxon>
        <taxon>Artemisiinae</taxon>
        <taxon>Artemisia</taxon>
    </lineage>
</organism>
<evidence type="ECO:0000256" key="3">
    <source>
        <dbReference type="ARBA" id="ARBA00022448"/>
    </source>
</evidence>
<accession>A0A2U1NI08</accession>
<evidence type="ECO:0000313" key="13">
    <source>
        <dbReference type="EMBL" id="PWA73111.1"/>
    </source>
</evidence>
<dbReference type="InterPro" id="IPR014710">
    <property type="entry name" value="RmlC-like_jellyroll"/>
</dbReference>
<dbReference type="CDD" id="cd00038">
    <property type="entry name" value="CAP_ED"/>
    <property type="match status" value="1"/>
</dbReference>
<keyword evidence="7 11" id="KW-0472">Membrane</keyword>
<evidence type="ECO:0000256" key="7">
    <source>
        <dbReference type="ARBA" id="ARBA00023136"/>
    </source>
</evidence>
<comment type="caution">
    <text evidence="13">The sequence shown here is derived from an EMBL/GenBank/DDBJ whole genome shotgun (WGS) entry which is preliminary data.</text>
</comment>
<evidence type="ECO:0000313" key="14">
    <source>
        <dbReference type="Proteomes" id="UP000245207"/>
    </source>
</evidence>
<keyword evidence="3" id="KW-0813">Transport</keyword>
<keyword evidence="5 11" id="KW-1133">Transmembrane helix</keyword>
<dbReference type="PANTHER" id="PTHR45651:SF118">
    <property type="entry name" value="POTASSIUM CHANNEL, VOLTAGE-DEPENDENT, EAG_ELK_ERG-RELATED"/>
    <property type="match status" value="1"/>
</dbReference>
<protein>
    <submittedName>
        <fullName evidence="13">Potassium channel, voltage-dependent, EAG/ELK/ERG</fullName>
    </submittedName>
</protein>
<feature type="region of interest" description="Disordered" evidence="10">
    <location>
        <begin position="1"/>
        <end position="22"/>
    </location>
</feature>
<evidence type="ECO:0000256" key="6">
    <source>
        <dbReference type="ARBA" id="ARBA00023065"/>
    </source>
</evidence>
<feature type="transmembrane region" description="Helical" evidence="11">
    <location>
        <begin position="217"/>
        <end position="239"/>
    </location>
</feature>
<dbReference type="GO" id="GO:0005216">
    <property type="term" value="F:monoatomic ion channel activity"/>
    <property type="evidence" value="ECO:0007669"/>
    <property type="project" value="InterPro"/>
</dbReference>
<feature type="transmembrane region" description="Helical" evidence="11">
    <location>
        <begin position="59"/>
        <end position="78"/>
    </location>
</feature>
<dbReference type="SUPFAM" id="SSF51206">
    <property type="entry name" value="cAMP-binding domain-like"/>
    <property type="match status" value="1"/>
</dbReference>
<dbReference type="Gene3D" id="1.10.287.630">
    <property type="entry name" value="Helix hairpin bin"/>
    <property type="match status" value="1"/>
</dbReference>
<dbReference type="OrthoDB" id="421226at2759"/>
<dbReference type="InterPro" id="IPR005821">
    <property type="entry name" value="Ion_trans_dom"/>
</dbReference>
<dbReference type="Gene3D" id="2.60.120.10">
    <property type="entry name" value="Jelly Rolls"/>
    <property type="match status" value="1"/>
</dbReference>
<evidence type="ECO:0000256" key="2">
    <source>
        <dbReference type="ARBA" id="ARBA00010486"/>
    </source>
</evidence>
<feature type="domain" description="Cyclic nucleotide-binding" evidence="12">
    <location>
        <begin position="447"/>
        <end position="529"/>
    </location>
</feature>
<dbReference type="FunFam" id="2.60.120.10:FF:000024">
    <property type="entry name" value="Cyclic nucleotide-gated ion channel 1"/>
    <property type="match status" value="1"/>
</dbReference>
<keyword evidence="8" id="KW-1071">Ligand-gated ion channel</keyword>
<evidence type="ECO:0000256" key="1">
    <source>
        <dbReference type="ARBA" id="ARBA00004127"/>
    </source>
</evidence>
<dbReference type="InterPro" id="IPR018490">
    <property type="entry name" value="cNMP-bd_dom_sf"/>
</dbReference>
<feature type="transmembrane region" description="Helical" evidence="11">
    <location>
        <begin position="345"/>
        <end position="364"/>
    </location>
</feature>
<name>A0A2U1NI08_ARTAN</name>
<keyword evidence="14" id="KW-1185">Reference proteome</keyword>
<keyword evidence="6" id="KW-0406">Ion transport</keyword>
<dbReference type="EMBL" id="PKPP01002789">
    <property type="protein sequence ID" value="PWA73111.1"/>
    <property type="molecule type" value="Genomic_DNA"/>
</dbReference>
<feature type="region of interest" description="Disordered" evidence="10">
    <location>
        <begin position="647"/>
        <end position="666"/>
    </location>
</feature>
<gene>
    <name evidence="13" type="ORF">CTI12_AA264120</name>
</gene>
<dbReference type="Pfam" id="PF00520">
    <property type="entry name" value="Ion_trans"/>
    <property type="match status" value="1"/>
</dbReference>
<dbReference type="STRING" id="35608.A0A2U1NI08"/>
<dbReference type="PROSITE" id="PS50042">
    <property type="entry name" value="CNMP_BINDING_3"/>
    <property type="match status" value="1"/>
</dbReference>
<evidence type="ECO:0000256" key="9">
    <source>
        <dbReference type="ARBA" id="ARBA00023303"/>
    </source>
</evidence>
<dbReference type="Proteomes" id="UP000245207">
    <property type="component" value="Unassembled WGS sequence"/>
</dbReference>
<comment type="subcellular location">
    <subcellularLocation>
        <location evidence="1">Endomembrane system</location>
        <topology evidence="1">Multi-pass membrane protein</topology>
    </subcellularLocation>
</comment>
<keyword evidence="4 11" id="KW-0812">Transmembrane</keyword>
<proteinExistence type="inferred from homology"/>
<comment type="similarity">
    <text evidence="2">Belongs to the cyclic nucleotide-gated cation channel (TC 1.A.1.5) family.</text>
</comment>
<feature type="transmembrane region" description="Helical" evidence="11">
    <location>
        <begin position="98"/>
        <end position="116"/>
    </location>
</feature>